<gene>
    <name evidence="5" type="ORF">Fmac_013466</name>
</gene>
<name>A0ABD1MVG7_9FABA</name>
<evidence type="ECO:0000256" key="3">
    <source>
        <dbReference type="ARBA" id="ARBA00023268"/>
    </source>
</evidence>
<proteinExistence type="predicted"/>
<dbReference type="Pfam" id="PF00725">
    <property type="entry name" value="3HCDH"/>
    <property type="match status" value="1"/>
</dbReference>
<dbReference type="PANTHER" id="PTHR23309:SF9">
    <property type="entry name" value="PEROXISOMAL FATTY ACID BETA-OXIDATION MULTIFUNCTIONAL PROTEIN MFP2"/>
    <property type="match status" value="1"/>
</dbReference>
<dbReference type="EMBL" id="JBGMDY010000004">
    <property type="protein sequence ID" value="KAL2339020.1"/>
    <property type="molecule type" value="Genomic_DNA"/>
</dbReference>
<comment type="caution">
    <text evidence="5">The sequence shown here is derived from an EMBL/GenBank/DDBJ whole genome shotgun (WGS) entry which is preliminary data.</text>
</comment>
<reference evidence="5 6" key="1">
    <citation type="submission" date="2024-08" db="EMBL/GenBank/DDBJ databases">
        <title>Insights into the chromosomal genome structure of Flemingia macrophylla.</title>
        <authorList>
            <person name="Ding Y."/>
            <person name="Zhao Y."/>
            <person name="Bi W."/>
            <person name="Wu M."/>
            <person name="Zhao G."/>
            <person name="Gong Y."/>
            <person name="Li W."/>
            <person name="Zhang P."/>
        </authorList>
    </citation>
    <scope>NUCLEOTIDE SEQUENCE [LARGE SCALE GENOMIC DNA]</scope>
    <source>
        <strain evidence="5">DYQJB</strain>
        <tissue evidence="5">Leaf</tissue>
    </source>
</reference>
<evidence type="ECO:0000256" key="2">
    <source>
        <dbReference type="ARBA" id="ARBA00023239"/>
    </source>
</evidence>
<dbReference type="Gene3D" id="1.10.1040.50">
    <property type="match status" value="1"/>
</dbReference>
<sequence length="152" mass="17037">MPMGPFRLADRVGFGVAIATGMQFIQNFLERTYKSMLIPLLQEDKRVGETTRKGFYLYDDKRKARPDPELKSYIEKARSMTGVSVDPKLVELQEKDIIEMIFFPVVNEVCLVLDEGIAVKAADLDISSVMGIVFHLTGEVSYSGLNLLDPST</sequence>
<keyword evidence="3" id="KW-0511">Multifunctional enzyme</keyword>
<dbReference type="GO" id="GO:0016829">
    <property type="term" value="F:lyase activity"/>
    <property type="evidence" value="ECO:0007669"/>
    <property type="project" value="UniProtKB-KW"/>
</dbReference>
<evidence type="ECO:0000259" key="4">
    <source>
        <dbReference type="Pfam" id="PF00725"/>
    </source>
</evidence>
<dbReference type="AlphaFoldDB" id="A0ABD1MVG7"/>
<dbReference type="InterPro" id="IPR008927">
    <property type="entry name" value="6-PGluconate_DH-like_C_sf"/>
</dbReference>
<keyword evidence="6" id="KW-1185">Reference proteome</keyword>
<evidence type="ECO:0000313" key="5">
    <source>
        <dbReference type="EMBL" id="KAL2339020.1"/>
    </source>
</evidence>
<evidence type="ECO:0000313" key="6">
    <source>
        <dbReference type="Proteomes" id="UP001603857"/>
    </source>
</evidence>
<evidence type="ECO:0000256" key="1">
    <source>
        <dbReference type="ARBA" id="ARBA00023235"/>
    </source>
</evidence>
<keyword evidence="2" id="KW-0456">Lyase</keyword>
<dbReference type="SUPFAM" id="SSF48179">
    <property type="entry name" value="6-phosphogluconate dehydrogenase C-terminal domain-like"/>
    <property type="match status" value="1"/>
</dbReference>
<dbReference type="PANTHER" id="PTHR23309">
    <property type="entry name" value="3-HYDROXYACYL-COA DEHYROGENASE"/>
    <property type="match status" value="1"/>
</dbReference>
<feature type="domain" description="3-hydroxyacyl-CoA dehydrogenase C-terminal" evidence="4">
    <location>
        <begin position="1"/>
        <end position="58"/>
    </location>
</feature>
<dbReference type="InterPro" id="IPR006108">
    <property type="entry name" value="3HC_DH_C"/>
</dbReference>
<keyword evidence="1" id="KW-0413">Isomerase</keyword>
<dbReference type="GO" id="GO:0016853">
    <property type="term" value="F:isomerase activity"/>
    <property type="evidence" value="ECO:0007669"/>
    <property type="project" value="UniProtKB-KW"/>
</dbReference>
<accession>A0ABD1MVG7</accession>
<dbReference type="Proteomes" id="UP001603857">
    <property type="component" value="Unassembled WGS sequence"/>
</dbReference>
<protein>
    <recommendedName>
        <fullName evidence="4">3-hydroxyacyl-CoA dehydrogenase C-terminal domain-containing protein</fullName>
    </recommendedName>
</protein>
<organism evidence="5 6">
    <name type="scientific">Flemingia macrophylla</name>
    <dbReference type="NCBI Taxonomy" id="520843"/>
    <lineage>
        <taxon>Eukaryota</taxon>
        <taxon>Viridiplantae</taxon>
        <taxon>Streptophyta</taxon>
        <taxon>Embryophyta</taxon>
        <taxon>Tracheophyta</taxon>
        <taxon>Spermatophyta</taxon>
        <taxon>Magnoliopsida</taxon>
        <taxon>eudicotyledons</taxon>
        <taxon>Gunneridae</taxon>
        <taxon>Pentapetalae</taxon>
        <taxon>rosids</taxon>
        <taxon>fabids</taxon>
        <taxon>Fabales</taxon>
        <taxon>Fabaceae</taxon>
        <taxon>Papilionoideae</taxon>
        <taxon>50 kb inversion clade</taxon>
        <taxon>NPAAA clade</taxon>
        <taxon>indigoferoid/millettioid clade</taxon>
        <taxon>Phaseoleae</taxon>
        <taxon>Flemingia</taxon>
    </lineage>
</organism>